<accession>A0ACB8DKR9</accession>
<comment type="caution">
    <text evidence="1">The sequence shown here is derived from an EMBL/GenBank/DDBJ whole genome shotgun (WGS) entry which is preliminary data.</text>
</comment>
<gene>
    <name evidence="1" type="ORF">HPB49_020801</name>
</gene>
<organism evidence="1 2">
    <name type="scientific">Dermacentor silvarum</name>
    <name type="common">Tick</name>
    <dbReference type="NCBI Taxonomy" id="543639"/>
    <lineage>
        <taxon>Eukaryota</taxon>
        <taxon>Metazoa</taxon>
        <taxon>Ecdysozoa</taxon>
        <taxon>Arthropoda</taxon>
        <taxon>Chelicerata</taxon>
        <taxon>Arachnida</taxon>
        <taxon>Acari</taxon>
        <taxon>Parasitiformes</taxon>
        <taxon>Ixodida</taxon>
        <taxon>Ixodoidea</taxon>
        <taxon>Ixodidae</taxon>
        <taxon>Rhipicephalinae</taxon>
        <taxon>Dermacentor</taxon>
    </lineage>
</organism>
<dbReference type="Proteomes" id="UP000821865">
    <property type="component" value="Chromosome 11"/>
</dbReference>
<proteinExistence type="predicted"/>
<protein>
    <submittedName>
        <fullName evidence="1">Uncharacterized protein</fullName>
    </submittedName>
</protein>
<name>A0ACB8DKR9_DERSI</name>
<reference evidence="1" key="1">
    <citation type="submission" date="2020-05" db="EMBL/GenBank/DDBJ databases">
        <title>Large-scale comparative analyses of tick genomes elucidate their genetic diversity and vector capacities.</title>
        <authorList>
            <person name="Jia N."/>
            <person name="Wang J."/>
            <person name="Shi W."/>
            <person name="Du L."/>
            <person name="Sun Y."/>
            <person name="Zhan W."/>
            <person name="Jiang J."/>
            <person name="Wang Q."/>
            <person name="Zhang B."/>
            <person name="Ji P."/>
            <person name="Sakyi L.B."/>
            <person name="Cui X."/>
            <person name="Yuan T."/>
            <person name="Jiang B."/>
            <person name="Yang W."/>
            <person name="Lam T.T.-Y."/>
            <person name="Chang Q."/>
            <person name="Ding S."/>
            <person name="Wang X."/>
            <person name="Zhu J."/>
            <person name="Ruan X."/>
            <person name="Zhao L."/>
            <person name="Wei J."/>
            <person name="Que T."/>
            <person name="Du C."/>
            <person name="Cheng J."/>
            <person name="Dai P."/>
            <person name="Han X."/>
            <person name="Huang E."/>
            <person name="Gao Y."/>
            <person name="Liu J."/>
            <person name="Shao H."/>
            <person name="Ye R."/>
            <person name="Li L."/>
            <person name="Wei W."/>
            <person name="Wang X."/>
            <person name="Wang C."/>
            <person name="Yang T."/>
            <person name="Huo Q."/>
            <person name="Li W."/>
            <person name="Guo W."/>
            <person name="Chen H."/>
            <person name="Zhou L."/>
            <person name="Ni X."/>
            <person name="Tian J."/>
            <person name="Zhou Y."/>
            <person name="Sheng Y."/>
            <person name="Liu T."/>
            <person name="Pan Y."/>
            <person name="Xia L."/>
            <person name="Li J."/>
            <person name="Zhao F."/>
            <person name="Cao W."/>
        </authorList>
    </citation>
    <scope>NUCLEOTIDE SEQUENCE</scope>
    <source>
        <strain evidence="1">Dsil-2018</strain>
    </source>
</reference>
<evidence type="ECO:0000313" key="1">
    <source>
        <dbReference type="EMBL" id="KAH7971263.1"/>
    </source>
</evidence>
<dbReference type="EMBL" id="CM023480">
    <property type="protein sequence ID" value="KAH7971263.1"/>
    <property type="molecule type" value="Genomic_DNA"/>
</dbReference>
<evidence type="ECO:0000313" key="2">
    <source>
        <dbReference type="Proteomes" id="UP000821865"/>
    </source>
</evidence>
<keyword evidence="2" id="KW-1185">Reference proteome</keyword>
<sequence>MAKEGAHEKLEKVLVKWLLQARSSAINIDGAILKEKADLVALRLGIDGFKASNGWRMQAPVDDDDFERLHPSTTFAEFVEAD</sequence>